<sequence>MARGGTGKRRGVEPVRCRTGPASSLPHHGARPSAGGACWSWPCMGGAHSQPRYGRWPSSPTLTRPDPVAAAVAARGHGRGGKRQRQRPPRRGHGRRAAAATVAVGPGGAQQRPRRRGIGRRAVAAMAAQQRPGGRR</sequence>
<dbReference type="Proteomes" id="UP000823388">
    <property type="component" value="Chromosome 1N"/>
</dbReference>
<protein>
    <submittedName>
        <fullName evidence="2">Uncharacterized protein</fullName>
    </submittedName>
</protein>
<dbReference type="AlphaFoldDB" id="A0A8T0WXH8"/>
<name>A0A8T0WXH8_PANVG</name>
<proteinExistence type="predicted"/>
<keyword evidence="3" id="KW-1185">Reference proteome</keyword>
<organism evidence="2 3">
    <name type="scientific">Panicum virgatum</name>
    <name type="common">Blackwell switchgrass</name>
    <dbReference type="NCBI Taxonomy" id="38727"/>
    <lineage>
        <taxon>Eukaryota</taxon>
        <taxon>Viridiplantae</taxon>
        <taxon>Streptophyta</taxon>
        <taxon>Embryophyta</taxon>
        <taxon>Tracheophyta</taxon>
        <taxon>Spermatophyta</taxon>
        <taxon>Magnoliopsida</taxon>
        <taxon>Liliopsida</taxon>
        <taxon>Poales</taxon>
        <taxon>Poaceae</taxon>
        <taxon>PACMAD clade</taxon>
        <taxon>Panicoideae</taxon>
        <taxon>Panicodae</taxon>
        <taxon>Paniceae</taxon>
        <taxon>Panicinae</taxon>
        <taxon>Panicum</taxon>
        <taxon>Panicum sect. Hiantes</taxon>
    </lineage>
</organism>
<gene>
    <name evidence="2" type="ORF">PVAP13_1NG323919</name>
</gene>
<dbReference type="EMBL" id="CM029038">
    <property type="protein sequence ID" value="KAG2651945.1"/>
    <property type="molecule type" value="Genomic_DNA"/>
</dbReference>
<feature type="region of interest" description="Disordered" evidence="1">
    <location>
        <begin position="1"/>
        <end position="35"/>
    </location>
</feature>
<comment type="caution">
    <text evidence="2">The sequence shown here is derived from an EMBL/GenBank/DDBJ whole genome shotgun (WGS) entry which is preliminary data.</text>
</comment>
<feature type="compositionally biased region" description="Basic residues" evidence="1">
    <location>
        <begin position="76"/>
        <end position="96"/>
    </location>
</feature>
<feature type="region of interest" description="Disordered" evidence="1">
    <location>
        <begin position="73"/>
        <end position="136"/>
    </location>
</feature>
<accession>A0A8T0WXH8</accession>
<evidence type="ECO:0000256" key="1">
    <source>
        <dbReference type="SAM" id="MobiDB-lite"/>
    </source>
</evidence>
<evidence type="ECO:0000313" key="2">
    <source>
        <dbReference type="EMBL" id="KAG2651945.1"/>
    </source>
</evidence>
<reference evidence="2" key="1">
    <citation type="submission" date="2020-05" db="EMBL/GenBank/DDBJ databases">
        <title>WGS assembly of Panicum virgatum.</title>
        <authorList>
            <person name="Lovell J.T."/>
            <person name="Jenkins J."/>
            <person name="Shu S."/>
            <person name="Juenger T.E."/>
            <person name="Schmutz J."/>
        </authorList>
    </citation>
    <scope>NUCLEOTIDE SEQUENCE</scope>
    <source>
        <strain evidence="2">AP13</strain>
    </source>
</reference>
<evidence type="ECO:0000313" key="3">
    <source>
        <dbReference type="Proteomes" id="UP000823388"/>
    </source>
</evidence>
<feature type="compositionally biased region" description="Low complexity" evidence="1">
    <location>
        <begin position="120"/>
        <end position="136"/>
    </location>
</feature>